<dbReference type="EMBL" id="SSTE01008830">
    <property type="protein sequence ID" value="KAA0054501.1"/>
    <property type="molecule type" value="Genomic_DNA"/>
</dbReference>
<proteinExistence type="predicted"/>
<reference evidence="4 5" key="1">
    <citation type="submission" date="2019-08" db="EMBL/GenBank/DDBJ databases">
        <title>Draft genome sequences of two oriental melons (Cucumis melo L. var makuwa).</title>
        <authorList>
            <person name="Kwon S.-Y."/>
        </authorList>
    </citation>
    <scope>NUCLEOTIDE SEQUENCE [LARGE SCALE GENOMIC DNA]</scope>
    <source>
        <strain evidence="5">cv. Chang Bougi</strain>
        <strain evidence="4">cv. SW 3</strain>
        <tissue evidence="3">Leaf</tissue>
    </source>
</reference>
<comment type="caution">
    <text evidence="3">The sequence shown here is derived from an EMBL/GenBank/DDBJ whole genome shotgun (WGS) entry which is preliminary data.</text>
</comment>
<name>A0A5D3CTK1_CUCMM</name>
<evidence type="ECO:0000313" key="4">
    <source>
        <dbReference type="Proteomes" id="UP000321393"/>
    </source>
</evidence>
<dbReference type="Proteomes" id="UP000321947">
    <property type="component" value="Unassembled WGS sequence"/>
</dbReference>
<organism evidence="3 5">
    <name type="scientific">Cucumis melo var. makuwa</name>
    <name type="common">Oriental melon</name>
    <dbReference type="NCBI Taxonomy" id="1194695"/>
    <lineage>
        <taxon>Eukaryota</taxon>
        <taxon>Viridiplantae</taxon>
        <taxon>Streptophyta</taxon>
        <taxon>Embryophyta</taxon>
        <taxon>Tracheophyta</taxon>
        <taxon>Spermatophyta</taxon>
        <taxon>Magnoliopsida</taxon>
        <taxon>eudicotyledons</taxon>
        <taxon>Gunneridae</taxon>
        <taxon>Pentapetalae</taxon>
        <taxon>rosids</taxon>
        <taxon>fabids</taxon>
        <taxon>Cucurbitales</taxon>
        <taxon>Cucurbitaceae</taxon>
        <taxon>Benincaseae</taxon>
        <taxon>Cucumis</taxon>
    </lineage>
</organism>
<feature type="region of interest" description="Disordered" evidence="1">
    <location>
        <begin position="188"/>
        <end position="224"/>
    </location>
</feature>
<dbReference type="EMBL" id="SSTD01009281">
    <property type="protein sequence ID" value="TYK14538.1"/>
    <property type="molecule type" value="Genomic_DNA"/>
</dbReference>
<sequence length="224" mass="25250">MKTVFGHFLDVKLVFNGPLCHYILLRAVEEEQDKTISFKLLVEKVSFEWEDFDIITRLRYMPKREGELVWFKTIASLKGALNGKVDLHKKKPTNNKSPKLYSLYEFPFTFRFRSTRQCRPSVGRLPTRSICDTTHHGMELHTLTWIEGKVVDSQPSYGGGEGISFNAPDVDISVGDLFVDVLASINDDKPDNKEMGTTVSDDPKDGIIPINVPLGGKDVLPPPP</sequence>
<accession>A0A5D3CTK1</accession>
<evidence type="ECO:0000256" key="1">
    <source>
        <dbReference type="SAM" id="MobiDB-lite"/>
    </source>
</evidence>
<dbReference type="PANTHER" id="PTHR48449">
    <property type="entry name" value="DUF1985 DOMAIN-CONTAINING PROTEIN"/>
    <property type="match status" value="1"/>
</dbReference>
<dbReference type="Proteomes" id="UP000321393">
    <property type="component" value="Unassembled WGS sequence"/>
</dbReference>
<gene>
    <name evidence="3" type="ORF">E5676_scaffold552G00170</name>
    <name evidence="2" type="ORF">E6C27_scaffold24G002810</name>
</gene>
<dbReference type="OrthoDB" id="1930729at2759"/>
<dbReference type="PANTHER" id="PTHR48449:SF1">
    <property type="entry name" value="DUF1985 DOMAIN-CONTAINING PROTEIN"/>
    <property type="match status" value="1"/>
</dbReference>
<evidence type="ECO:0000313" key="2">
    <source>
        <dbReference type="EMBL" id="KAA0054501.1"/>
    </source>
</evidence>
<dbReference type="AlphaFoldDB" id="A0A5D3CTK1"/>
<protein>
    <submittedName>
        <fullName evidence="3">Ulp1-like peptidase</fullName>
    </submittedName>
</protein>
<evidence type="ECO:0000313" key="3">
    <source>
        <dbReference type="EMBL" id="TYK14538.1"/>
    </source>
</evidence>
<evidence type="ECO:0000313" key="5">
    <source>
        <dbReference type="Proteomes" id="UP000321947"/>
    </source>
</evidence>